<sequence>MAALSDEQLRAIKTEQFAKEFKEAAKEVMFNAAKLKSAQDRVRICEWLHKLRELRNDKLDEANMKNEYMQYLRMSLSGEYYILTKPFSSQPPKKLVPFGECIANKTCDFIPNIPRCGQIQPILCHKSDDNRAFMCVKRTPDNGILCYMAVSPDSLSIKE</sequence>
<evidence type="ECO:0000313" key="2">
    <source>
        <dbReference type="EMBL" id="CAH1709105.1"/>
    </source>
</evidence>
<dbReference type="Pfam" id="PF14846">
    <property type="entry name" value="DUF4485"/>
    <property type="match status" value="1"/>
</dbReference>
<protein>
    <recommendedName>
        <fullName evidence="1">DUF4485 domain-containing protein</fullName>
    </recommendedName>
</protein>
<gene>
    <name evidence="2" type="ORF">CHIRRI_LOCUS1016</name>
</gene>
<evidence type="ECO:0000313" key="3">
    <source>
        <dbReference type="Proteomes" id="UP001153620"/>
    </source>
</evidence>
<dbReference type="InterPro" id="IPR027831">
    <property type="entry name" value="DUF4485"/>
</dbReference>
<dbReference type="OrthoDB" id="6781345at2759"/>
<reference evidence="2" key="2">
    <citation type="submission" date="2022-10" db="EMBL/GenBank/DDBJ databases">
        <authorList>
            <consortium name="ENA_rothamsted_submissions"/>
            <consortium name="culmorum"/>
            <person name="King R."/>
        </authorList>
    </citation>
    <scope>NUCLEOTIDE SEQUENCE</scope>
</reference>
<proteinExistence type="predicted"/>
<dbReference type="Proteomes" id="UP001153620">
    <property type="component" value="Chromosome 1"/>
</dbReference>
<dbReference type="EMBL" id="OU895877">
    <property type="protein sequence ID" value="CAH1709105.1"/>
    <property type="molecule type" value="Genomic_DNA"/>
</dbReference>
<keyword evidence="3" id="KW-1185">Reference proteome</keyword>
<reference evidence="2" key="1">
    <citation type="submission" date="2022-01" db="EMBL/GenBank/DDBJ databases">
        <authorList>
            <person name="King R."/>
        </authorList>
    </citation>
    <scope>NUCLEOTIDE SEQUENCE</scope>
</reference>
<name>A0A9P0ILM7_9DIPT</name>
<evidence type="ECO:0000259" key="1">
    <source>
        <dbReference type="Pfam" id="PF14846"/>
    </source>
</evidence>
<feature type="domain" description="DUF4485" evidence="1">
    <location>
        <begin position="19"/>
        <end position="98"/>
    </location>
</feature>
<organism evidence="2 3">
    <name type="scientific">Chironomus riparius</name>
    <dbReference type="NCBI Taxonomy" id="315576"/>
    <lineage>
        <taxon>Eukaryota</taxon>
        <taxon>Metazoa</taxon>
        <taxon>Ecdysozoa</taxon>
        <taxon>Arthropoda</taxon>
        <taxon>Hexapoda</taxon>
        <taxon>Insecta</taxon>
        <taxon>Pterygota</taxon>
        <taxon>Neoptera</taxon>
        <taxon>Endopterygota</taxon>
        <taxon>Diptera</taxon>
        <taxon>Nematocera</taxon>
        <taxon>Chironomoidea</taxon>
        <taxon>Chironomidae</taxon>
        <taxon>Chironominae</taxon>
        <taxon>Chironomus</taxon>
    </lineage>
</organism>
<dbReference type="AlphaFoldDB" id="A0A9P0ILM7"/>
<accession>A0A9P0ILM7</accession>